<dbReference type="InParanoid" id="A0A401H0S7"/>
<dbReference type="InterPro" id="IPR001025">
    <property type="entry name" value="BAH_dom"/>
</dbReference>
<protein>
    <recommendedName>
        <fullName evidence="4">BAH domain-containing protein</fullName>
    </recommendedName>
</protein>
<evidence type="ECO:0000313" key="5">
    <source>
        <dbReference type="EMBL" id="GBE88031.1"/>
    </source>
</evidence>
<reference evidence="5 6" key="1">
    <citation type="journal article" date="2018" name="Sci. Rep.">
        <title>Genome sequence of the cauliflower mushroom Sparassis crispa (Hanabiratake) and its association with beneficial usage.</title>
        <authorList>
            <person name="Kiyama R."/>
            <person name="Furutani Y."/>
            <person name="Kawaguchi K."/>
            <person name="Nakanishi T."/>
        </authorList>
    </citation>
    <scope>NUCLEOTIDE SEQUENCE [LARGE SCALE GENOMIC DNA]</scope>
</reference>
<feature type="domain" description="BAH" evidence="4">
    <location>
        <begin position="583"/>
        <end position="705"/>
    </location>
</feature>
<feature type="region of interest" description="Disordered" evidence="3">
    <location>
        <begin position="1"/>
        <end position="75"/>
    </location>
</feature>
<dbReference type="GO" id="GO:0044027">
    <property type="term" value="P:negative regulation of gene expression via chromosomal CpG island methylation"/>
    <property type="evidence" value="ECO:0007669"/>
    <property type="project" value="TreeGrafter"/>
</dbReference>
<dbReference type="GO" id="GO:0003677">
    <property type="term" value="F:DNA binding"/>
    <property type="evidence" value="ECO:0007669"/>
    <property type="project" value="TreeGrafter"/>
</dbReference>
<dbReference type="GO" id="GO:0005634">
    <property type="term" value="C:nucleus"/>
    <property type="evidence" value="ECO:0007669"/>
    <property type="project" value="UniProtKB-SubCell"/>
</dbReference>
<dbReference type="Gene3D" id="2.30.30.490">
    <property type="match status" value="2"/>
</dbReference>
<dbReference type="InterPro" id="IPR029063">
    <property type="entry name" value="SAM-dependent_MTases_sf"/>
</dbReference>
<feature type="domain" description="BAH" evidence="4">
    <location>
        <begin position="430"/>
        <end position="540"/>
    </location>
</feature>
<keyword evidence="6" id="KW-1185">Reference proteome</keyword>
<dbReference type="Proteomes" id="UP000287166">
    <property type="component" value="Unassembled WGS sequence"/>
</dbReference>
<organism evidence="5 6">
    <name type="scientific">Sparassis crispa</name>
    <dbReference type="NCBI Taxonomy" id="139825"/>
    <lineage>
        <taxon>Eukaryota</taxon>
        <taxon>Fungi</taxon>
        <taxon>Dikarya</taxon>
        <taxon>Basidiomycota</taxon>
        <taxon>Agaricomycotina</taxon>
        <taxon>Agaricomycetes</taxon>
        <taxon>Polyporales</taxon>
        <taxon>Sparassidaceae</taxon>
        <taxon>Sparassis</taxon>
    </lineage>
</organism>
<dbReference type="STRING" id="139825.A0A401H0S7"/>
<dbReference type="PANTHER" id="PTHR10629">
    <property type="entry name" value="CYTOSINE-SPECIFIC METHYLTRANSFERASE"/>
    <property type="match status" value="1"/>
</dbReference>
<evidence type="ECO:0000313" key="6">
    <source>
        <dbReference type="Proteomes" id="UP000287166"/>
    </source>
</evidence>
<name>A0A401H0S7_9APHY</name>
<accession>A0A401H0S7</accession>
<comment type="subcellular location">
    <subcellularLocation>
        <location evidence="1">Nucleus</location>
    </subcellularLocation>
</comment>
<dbReference type="InterPro" id="IPR022702">
    <property type="entry name" value="Cytosine_MeTrfase1_RFD"/>
</dbReference>
<dbReference type="PANTHER" id="PTHR10629:SF52">
    <property type="entry name" value="DNA (CYTOSINE-5)-METHYLTRANSFERASE 1"/>
    <property type="match status" value="1"/>
</dbReference>
<dbReference type="InterPro" id="IPR043151">
    <property type="entry name" value="BAH_sf"/>
</dbReference>
<dbReference type="RefSeq" id="XP_027618944.1">
    <property type="nucleotide sequence ID" value="XM_027763143.1"/>
</dbReference>
<dbReference type="GeneID" id="38784948"/>
<dbReference type="PROSITE" id="PS51038">
    <property type="entry name" value="BAH"/>
    <property type="match status" value="2"/>
</dbReference>
<dbReference type="GO" id="GO:0003682">
    <property type="term" value="F:chromatin binding"/>
    <property type="evidence" value="ECO:0007669"/>
    <property type="project" value="InterPro"/>
</dbReference>
<dbReference type="GO" id="GO:0003886">
    <property type="term" value="F:DNA (cytosine-5-)-methyltransferase activity"/>
    <property type="evidence" value="ECO:0007669"/>
    <property type="project" value="TreeGrafter"/>
</dbReference>
<dbReference type="Pfam" id="PF01426">
    <property type="entry name" value="BAH"/>
    <property type="match status" value="1"/>
</dbReference>
<dbReference type="SUPFAM" id="SSF53335">
    <property type="entry name" value="S-adenosyl-L-methionine-dependent methyltransferases"/>
    <property type="match status" value="1"/>
</dbReference>
<evidence type="ECO:0000256" key="3">
    <source>
        <dbReference type="SAM" id="MobiDB-lite"/>
    </source>
</evidence>
<dbReference type="Gene3D" id="3.40.50.150">
    <property type="entry name" value="Vaccinia Virus protein VP39"/>
    <property type="match status" value="1"/>
</dbReference>
<evidence type="ECO:0000259" key="4">
    <source>
        <dbReference type="PROSITE" id="PS51038"/>
    </source>
</evidence>
<keyword evidence="2" id="KW-0539">Nucleus</keyword>
<comment type="caution">
    <text evidence="5">The sequence shown here is derived from an EMBL/GenBank/DDBJ whole genome shotgun (WGS) entry which is preliminary data.</text>
</comment>
<evidence type="ECO:0000256" key="1">
    <source>
        <dbReference type="ARBA" id="ARBA00004123"/>
    </source>
</evidence>
<sequence>MSRRNRPTAFEVSFPEEAKEGPSRPGGLLAGHGAPKRKSPSADTINSEGKRQKIAQLAQDSRSAALPPPEVCYVPQPRDIKERKDFVVLGEDTDDEYEGTESKPIRVLSDFCIFDPKHGLQVVSLDLLDAGDYVGHFEAAGFVSPLFLNEEDAGQEDGIDDDEPASSLQRLRTSAVFRYTIDYAKVDDPVYIETQFGWYVLQEPSAVYRHSFLDFYERHRLLQIIISAAAENPLWTYQDFTDCYIGMHDQYLNRRLDETDIYSIIPQLRPALEDCEGGAELTAVPMIQHLFRGQKLAFTKHLDRAHAHPVTRHDLVGNIDLDVLRPEKQNRTHVTPLIDQLAAGFFQEHLEVVGPPPKVPSKHVLRQREHQARLQLFQLMEKTMQEKSKPIFHRSQRLHDEYWHAVSVNGEDYYVGEVIVTVAGAYHQRAEAELPDDLESLPDTATIADFFWFAQIVYINQKRKQLHVQWFEHSSQTFLQEISDPQELFAFNSCSDIDIDLVVGKVDVHWCIPRSTELPATEFYCNLLYDDNNASFTTVNQPNTAHTKNMLPPHNCSVCLLSAQQMEDQSWRKINDGIVHLGITYHIEDYVLVKTEDGPADIGQILDMHFSTTARQYESATITLRLLGRISNIIDLCPSDVMKDEHHLFLTDEKVTIPVELLLRRCSILHFDAIKDLSMWLSISPFHFFVRYHFVSPRPRKWVENTLLTFNDVHLCKECYKEDKKQMNIRKKFFIAARQKPLKAFDPFGGVGAFGLGMEEAGCLKMVHAVEISPSAAETLK</sequence>
<dbReference type="InterPro" id="IPR050390">
    <property type="entry name" value="C5-Methyltransferase"/>
</dbReference>
<dbReference type="OrthoDB" id="5376140at2759"/>
<gene>
    <name evidence="5" type="ORF">SCP_1202590</name>
</gene>
<dbReference type="AlphaFoldDB" id="A0A401H0S7"/>
<proteinExistence type="predicted"/>
<dbReference type="EMBL" id="BFAD01000012">
    <property type="protein sequence ID" value="GBE88031.1"/>
    <property type="molecule type" value="Genomic_DNA"/>
</dbReference>
<dbReference type="Pfam" id="PF12047">
    <property type="entry name" value="DNMT1-RFD"/>
    <property type="match status" value="1"/>
</dbReference>
<evidence type="ECO:0000256" key="2">
    <source>
        <dbReference type="ARBA" id="ARBA00023242"/>
    </source>
</evidence>